<reference evidence="1" key="1">
    <citation type="submission" date="2019-12" db="EMBL/GenBank/DDBJ databases">
        <title>High-Quality draft genome sequences of three cyanobacteria isolated from the limestone walls of the Old Cathedral of Coimbra.</title>
        <authorList>
            <person name="Tiago I."/>
            <person name="Soares F."/>
            <person name="Portugal A."/>
        </authorList>
    </citation>
    <scope>NUCLEOTIDE SEQUENCE [LARGE SCALE GENOMIC DNA]</scope>
    <source>
        <strain evidence="1">C</strain>
    </source>
</reference>
<keyword evidence="1" id="KW-0808">Transferase</keyword>
<dbReference type="InterPro" id="IPR027417">
    <property type="entry name" value="P-loop_NTPase"/>
</dbReference>
<proteinExistence type="predicted"/>
<dbReference type="SUPFAM" id="SSF52540">
    <property type="entry name" value="P-loop containing nucleoside triphosphate hydrolases"/>
    <property type="match status" value="1"/>
</dbReference>
<dbReference type="AlphaFoldDB" id="A0A8K1ZWT2"/>
<comment type="caution">
    <text evidence="1">The sequence shown here is derived from an EMBL/GenBank/DDBJ whole genome shotgun (WGS) entry which is preliminary data.</text>
</comment>
<sequence length="356" mass="39858">MSAEEVLAEILQQGETEIPLSANQEAILSQDLLADAERAAAFGITPQTVLSIVRVRSQHLPQTYALVAPLLPQQPPEPILTLLWHLWLPLTEQLIAAHQALGRPLIQGILGMQGCGKTTLTTVLCQLLNYLGYSSLSLSIDDLYKTYAERQTLLRSDPRLIWRGPPGTHDIELGIEILQSLRQGQPPPRGVPRFDKTLYQGQGDRTHFEPITPVDIVLFEGWFVGLTPLPLQVFEHAPAPITTADDRQFALDMNHQLQHYQPLWNCLDRLMILNLADYRLSKIWRTQAEQAAIAAGKSGMSDTEVSNFVDYFWRALHPALFMPALCQDAQRVSLVIEIKADHNPGRIYRSKGVDAD</sequence>
<dbReference type="Proteomes" id="UP000607397">
    <property type="component" value="Unassembled WGS sequence"/>
</dbReference>
<dbReference type="PANTHER" id="PTHR10285">
    <property type="entry name" value="URIDINE KINASE"/>
    <property type="match status" value="1"/>
</dbReference>
<evidence type="ECO:0000313" key="2">
    <source>
        <dbReference type="Proteomes" id="UP000607397"/>
    </source>
</evidence>
<dbReference type="GO" id="GO:0016301">
    <property type="term" value="F:kinase activity"/>
    <property type="evidence" value="ECO:0007669"/>
    <property type="project" value="UniProtKB-KW"/>
</dbReference>
<keyword evidence="2" id="KW-1185">Reference proteome</keyword>
<organism evidence="1 2">
    <name type="scientific">Petrachloros mirabilis ULC683</name>
    <dbReference type="NCBI Taxonomy" id="2781853"/>
    <lineage>
        <taxon>Bacteria</taxon>
        <taxon>Bacillati</taxon>
        <taxon>Cyanobacteriota</taxon>
        <taxon>Cyanophyceae</taxon>
        <taxon>Synechococcales</taxon>
        <taxon>Petrachlorosaceae</taxon>
        <taxon>Petrachloros</taxon>
        <taxon>Petrachloros mirabilis</taxon>
    </lineage>
</organism>
<name>A0A8K1ZWT2_9CYAN</name>
<evidence type="ECO:0000313" key="1">
    <source>
        <dbReference type="EMBL" id="NCJ06333.1"/>
    </source>
</evidence>
<accession>A0A8K1ZWT2</accession>
<protein>
    <submittedName>
        <fullName evidence="1">Glycerate kinase</fullName>
    </submittedName>
</protein>
<keyword evidence="1" id="KW-0418">Kinase</keyword>
<dbReference type="Gene3D" id="3.40.50.300">
    <property type="entry name" value="P-loop containing nucleotide triphosphate hydrolases"/>
    <property type="match status" value="1"/>
</dbReference>
<dbReference type="EMBL" id="WVIC01000011">
    <property type="protein sequence ID" value="NCJ06333.1"/>
    <property type="molecule type" value="Genomic_DNA"/>
</dbReference>
<gene>
    <name evidence="1" type="ORF">GS597_07370</name>
</gene>
<dbReference type="RefSeq" id="WP_161824804.1">
    <property type="nucleotide sequence ID" value="NZ_WVIC01000011.1"/>
</dbReference>